<feature type="transmembrane region" description="Helical" evidence="1">
    <location>
        <begin position="115"/>
        <end position="141"/>
    </location>
</feature>
<evidence type="ECO:0008006" key="4">
    <source>
        <dbReference type="Google" id="ProtNLM"/>
    </source>
</evidence>
<sequence length="162" mass="18926">MIIKIADYSNLQWVGIFTGVICLIFGIVLFQLRWSYLIFNKQLKVRKKVFDKLLKIDDYPLLNKKILTAYLTICAGCMLLCLFFVIIIFNLLEKALIQKNSASLLDIFLIKPNGLWWSTTLIFILLISELLSFSILVFYMIKVFKNKNIIAEKKPTKTWTTF</sequence>
<name>A0ABU0NEM3_9MOLU</name>
<feature type="transmembrane region" description="Helical" evidence="1">
    <location>
        <begin position="69"/>
        <end position="92"/>
    </location>
</feature>
<keyword evidence="1" id="KW-0472">Membrane</keyword>
<protein>
    <recommendedName>
        <fullName evidence="4">Transmembrane protein</fullName>
    </recommendedName>
</protein>
<evidence type="ECO:0000313" key="2">
    <source>
        <dbReference type="EMBL" id="MDQ0567647.1"/>
    </source>
</evidence>
<evidence type="ECO:0000313" key="3">
    <source>
        <dbReference type="Proteomes" id="UP001236620"/>
    </source>
</evidence>
<reference evidence="2" key="1">
    <citation type="submission" date="2023-07" db="EMBL/GenBank/DDBJ databases">
        <title>Genomic Encyclopedia of Type Strains, Phase IV (KMG-IV): sequencing the most valuable type-strain genomes for metagenomic binning, comparative biology and taxonomic classification.</title>
        <authorList>
            <person name="Goeker M."/>
        </authorList>
    </citation>
    <scope>NUCLEOTIDE SEQUENCE [LARGE SCALE GENOMIC DNA]</scope>
    <source>
        <strain evidence="2">DSM 22019</strain>
    </source>
</reference>
<dbReference type="EMBL" id="JAUSWP010000002">
    <property type="protein sequence ID" value="MDQ0567647.1"/>
    <property type="molecule type" value="Genomic_DNA"/>
</dbReference>
<dbReference type="RefSeq" id="WP_307444457.1">
    <property type="nucleotide sequence ID" value="NZ_JAUSWP010000002.1"/>
</dbReference>
<dbReference type="Proteomes" id="UP001236620">
    <property type="component" value="Unassembled WGS sequence"/>
</dbReference>
<keyword evidence="1" id="KW-0812">Transmembrane</keyword>
<organism evidence="2 3">
    <name type="scientific">Mycoplasma yeatsii</name>
    <dbReference type="NCBI Taxonomy" id="51365"/>
    <lineage>
        <taxon>Bacteria</taxon>
        <taxon>Bacillati</taxon>
        <taxon>Mycoplasmatota</taxon>
        <taxon>Mollicutes</taxon>
        <taxon>Mycoplasmataceae</taxon>
        <taxon>Mycoplasma</taxon>
    </lineage>
</organism>
<keyword evidence="1" id="KW-1133">Transmembrane helix</keyword>
<gene>
    <name evidence="2" type="ORF">J2Z63_000290</name>
</gene>
<accession>A0ABU0NEM3</accession>
<proteinExistence type="predicted"/>
<evidence type="ECO:0000256" key="1">
    <source>
        <dbReference type="SAM" id="Phobius"/>
    </source>
</evidence>
<comment type="caution">
    <text evidence="2">The sequence shown here is derived from an EMBL/GenBank/DDBJ whole genome shotgun (WGS) entry which is preliminary data.</text>
</comment>
<keyword evidence="3" id="KW-1185">Reference proteome</keyword>
<feature type="transmembrane region" description="Helical" evidence="1">
    <location>
        <begin position="12"/>
        <end position="39"/>
    </location>
</feature>